<dbReference type="Proteomes" id="UP000078090">
    <property type="component" value="Unassembled WGS sequence"/>
</dbReference>
<accession>A0A177MF17</accession>
<dbReference type="AlphaFoldDB" id="A0A177MF17"/>
<evidence type="ECO:0000313" key="1">
    <source>
        <dbReference type="EMBL" id="OAI03560.1"/>
    </source>
</evidence>
<name>A0A177MF17_METMH</name>
<evidence type="ECO:0000313" key="2">
    <source>
        <dbReference type="Proteomes" id="UP000078090"/>
    </source>
</evidence>
<proteinExistence type="predicted"/>
<dbReference type="EMBL" id="LUUG01000077">
    <property type="protein sequence ID" value="OAI03560.1"/>
    <property type="molecule type" value="Genomic_DNA"/>
</dbReference>
<organism evidence="1 2">
    <name type="scientific">Methylomonas methanica</name>
    <dbReference type="NCBI Taxonomy" id="421"/>
    <lineage>
        <taxon>Bacteria</taxon>
        <taxon>Pseudomonadati</taxon>
        <taxon>Pseudomonadota</taxon>
        <taxon>Gammaproteobacteria</taxon>
        <taxon>Methylococcales</taxon>
        <taxon>Methylococcaceae</taxon>
        <taxon>Methylomonas</taxon>
    </lineage>
</organism>
<comment type="caution">
    <text evidence="1">The sequence shown here is derived from an EMBL/GenBank/DDBJ whole genome shotgun (WGS) entry which is preliminary data.</text>
</comment>
<gene>
    <name evidence="1" type="ORF">A1332_15700</name>
</gene>
<sequence>MSNLPEETKRRLWTAGKGVTKYPALRVVANTEYFQNDYNDSDFLKEAGLTSMAATLAQEAAQLWEKRMLEILTSYCYPSLWTVACVLTEVERTAARTGTCILITPMDNRPRLKESSGDKREDVFLKNFNAHTYGRDAGGHKRDSSKGIKGDGDFAIIQFNPFTWDKNSALRAMADLMYAKDFAAGMETEDVLFHEIVHALRVMQDLVDDHEDKEMFEGYNQIEDFLAVVLTNIAISERNPTVPLRRHHNFFETIPTHLSTSSGFLSHAPNVDRLKKAYIEEFSLFHNIAGSPHRNSFNPIREMIMARRP</sequence>
<protein>
    <submittedName>
        <fullName evidence="1">Uncharacterized protein</fullName>
    </submittedName>
</protein>
<dbReference type="RefSeq" id="WP_064008983.1">
    <property type="nucleotide sequence ID" value="NZ_LUUG01000077.1"/>
</dbReference>
<reference evidence="1 2" key="1">
    <citation type="submission" date="2016-03" db="EMBL/GenBank/DDBJ databases">
        <authorList>
            <person name="Ploux O."/>
        </authorList>
    </citation>
    <scope>NUCLEOTIDE SEQUENCE [LARGE SCALE GENOMIC DNA]</scope>
    <source>
        <strain evidence="1 2">R-45363</strain>
    </source>
</reference>